<keyword evidence="2" id="KW-1185">Reference proteome</keyword>
<sequence>MQLAPQYPGSNSQLLPQFGKMGLGLGESNASKDQMGDSPVASQTEKVLNGFLPDPSLKREDPELDGLARRLRSENNLLQMVLKHQQVIEELREQNQKLQQIPVEELKVPPSKIRGCSNACGEKYPCVDCFECRRKQRRR</sequence>
<accession>A0ACB9QYX7</accession>
<gene>
    <name evidence="1" type="ORF">MLD38_019700</name>
</gene>
<dbReference type="EMBL" id="CM042884">
    <property type="protein sequence ID" value="KAI4371468.1"/>
    <property type="molecule type" value="Genomic_DNA"/>
</dbReference>
<proteinExistence type="predicted"/>
<dbReference type="Proteomes" id="UP001057402">
    <property type="component" value="Chromosome 5"/>
</dbReference>
<evidence type="ECO:0000313" key="1">
    <source>
        <dbReference type="EMBL" id="KAI4371468.1"/>
    </source>
</evidence>
<reference evidence="2" key="1">
    <citation type="journal article" date="2023" name="Front. Plant Sci.">
        <title>Chromosomal-level genome assembly of Melastoma candidum provides insights into trichome evolution.</title>
        <authorList>
            <person name="Zhong Y."/>
            <person name="Wu W."/>
            <person name="Sun C."/>
            <person name="Zou P."/>
            <person name="Liu Y."/>
            <person name="Dai S."/>
            <person name="Zhou R."/>
        </authorList>
    </citation>
    <scope>NUCLEOTIDE SEQUENCE [LARGE SCALE GENOMIC DNA]</scope>
</reference>
<comment type="caution">
    <text evidence="1">The sequence shown here is derived from an EMBL/GenBank/DDBJ whole genome shotgun (WGS) entry which is preliminary data.</text>
</comment>
<name>A0ACB9QYX7_9MYRT</name>
<organism evidence="1 2">
    <name type="scientific">Melastoma candidum</name>
    <dbReference type="NCBI Taxonomy" id="119954"/>
    <lineage>
        <taxon>Eukaryota</taxon>
        <taxon>Viridiplantae</taxon>
        <taxon>Streptophyta</taxon>
        <taxon>Embryophyta</taxon>
        <taxon>Tracheophyta</taxon>
        <taxon>Spermatophyta</taxon>
        <taxon>Magnoliopsida</taxon>
        <taxon>eudicotyledons</taxon>
        <taxon>Gunneridae</taxon>
        <taxon>Pentapetalae</taxon>
        <taxon>rosids</taxon>
        <taxon>malvids</taxon>
        <taxon>Myrtales</taxon>
        <taxon>Melastomataceae</taxon>
        <taxon>Melastomatoideae</taxon>
        <taxon>Melastomateae</taxon>
        <taxon>Melastoma</taxon>
    </lineage>
</organism>
<protein>
    <submittedName>
        <fullName evidence="1">Uncharacterized protein</fullName>
    </submittedName>
</protein>
<evidence type="ECO:0000313" key="2">
    <source>
        <dbReference type="Proteomes" id="UP001057402"/>
    </source>
</evidence>